<name>A0A9N8WLA4_9GLOM</name>
<dbReference type="InterPro" id="IPR029790">
    <property type="entry name" value="EFG1/Phd1/StuA"/>
</dbReference>
<keyword evidence="3" id="KW-1185">Reference proteome</keyword>
<sequence>MAGLQNSNNKNKHFTDSSNTNPALTTASTTHYSKPPTTPTSPALSTSNTTTKSPDNISSSESPRNNNKSSTVSNTTTTTTTNTSNSNNNNSSSSSNSNSPAGPRSLVPTTTHSAFSPYSQHPTSVPQHPTPVTTPTNTTITTKNSQPNSSSSSPSLSNTTMMSASHLDNSGSTLIYPQHAHFTNPTTHSFWPWGFSGGNPAGTAANGTTLLPTTGGSAFVPAVGYGAGSNMAPTHNPRPKLTTTIWEDEGTLCYQVDARGICVARRQGN</sequence>
<accession>A0A9N8WLA4</accession>
<feature type="compositionally biased region" description="Low complexity" evidence="1">
    <location>
        <begin position="65"/>
        <end position="99"/>
    </location>
</feature>
<dbReference type="GO" id="GO:0005634">
    <property type="term" value="C:nucleus"/>
    <property type="evidence" value="ECO:0007669"/>
    <property type="project" value="TreeGrafter"/>
</dbReference>
<dbReference type="OrthoDB" id="5407653at2759"/>
<proteinExistence type="predicted"/>
<dbReference type="Proteomes" id="UP000789706">
    <property type="component" value="Unassembled WGS sequence"/>
</dbReference>
<dbReference type="GO" id="GO:0045944">
    <property type="term" value="P:positive regulation of transcription by RNA polymerase II"/>
    <property type="evidence" value="ECO:0007669"/>
    <property type="project" value="TreeGrafter"/>
</dbReference>
<feature type="compositionally biased region" description="Polar residues" evidence="1">
    <location>
        <begin position="52"/>
        <end position="64"/>
    </location>
</feature>
<dbReference type="PANTHER" id="PTHR47792:SF1">
    <property type="entry name" value="PROTEIN SOK2-RELATED"/>
    <property type="match status" value="1"/>
</dbReference>
<evidence type="ECO:0000256" key="1">
    <source>
        <dbReference type="SAM" id="MobiDB-lite"/>
    </source>
</evidence>
<feature type="compositionally biased region" description="Polar residues" evidence="1">
    <location>
        <begin position="16"/>
        <end position="27"/>
    </location>
</feature>
<feature type="compositionally biased region" description="Polar residues" evidence="1">
    <location>
        <begin position="107"/>
        <end position="120"/>
    </location>
</feature>
<dbReference type="PANTHER" id="PTHR47792">
    <property type="entry name" value="PROTEIN SOK2-RELATED"/>
    <property type="match status" value="1"/>
</dbReference>
<dbReference type="AlphaFoldDB" id="A0A9N8WLA4"/>
<evidence type="ECO:0000313" key="2">
    <source>
        <dbReference type="EMBL" id="CAG8490532.1"/>
    </source>
</evidence>
<dbReference type="EMBL" id="CAJVPK010000296">
    <property type="protein sequence ID" value="CAG8490532.1"/>
    <property type="molecule type" value="Genomic_DNA"/>
</dbReference>
<evidence type="ECO:0000313" key="3">
    <source>
        <dbReference type="Proteomes" id="UP000789706"/>
    </source>
</evidence>
<dbReference type="GO" id="GO:0003700">
    <property type="term" value="F:DNA-binding transcription factor activity"/>
    <property type="evidence" value="ECO:0007669"/>
    <property type="project" value="TreeGrafter"/>
</dbReference>
<feature type="compositionally biased region" description="Low complexity" evidence="1">
    <location>
        <begin position="121"/>
        <end position="163"/>
    </location>
</feature>
<reference evidence="2" key="1">
    <citation type="submission" date="2021-06" db="EMBL/GenBank/DDBJ databases">
        <authorList>
            <person name="Kallberg Y."/>
            <person name="Tangrot J."/>
            <person name="Rosling A."/>
        </authorList>
    </citation>
    <scope>NUCLEOTIDE SEQUENCE</scope>
    <source>
        <strain evidence="2">AZ414A</strain>
    </source>
</reference>
<organism evidence="2 3">
    <name type="scientific">Diversispora eburnea</name>
    <dbReference type="NCBI Taxonomy" id="1213867"/>
    <lineage>
        <taxon>Eukaryota</taxon>
        <taxon>Fungi</taxon>
        <taxon>Fungi incertae sedis</taxon>
        <taxon>Mucoromycota</taxon>
        <taxon>Glomeromycotina</taxon>
        <taxon>Glomeromycetes</taxon>
        <taxon>Diversisporales</taxon>
        <taxon>Diversisporaceae</taxon>
        <taxon>Diversispora</taxon>
    </lineage>
</organism>
<comment type="caution">
    <text evidence="2">The sequence shown here is derived from an EMBL/GenBank/DDBJ whole genome shotgun (WGS) entry which is preliminary data.</text>
</comment>
<feature type="region of interest" description="Disordered" evidence="1">
    <location>
        <begin position="1"/>
        <end position="165"/>
    </location>
</feature>
<dbReference type="GO" id="GO:0043565">
    <property type="term" value="F:sequence-specific DNA binding"/>
    <property type="evidence" value="ECO:0007669"/>
    <property type="project" value="TreeGrafter"/>
</dbReference>
<feature type="compositionally biased region" description="Low complexity" evidence="1">
    <location>
        <begin position="28"/>
        <end position="51"/>
    </location>
</feature>
<gene>
    <name evidence="2" type="ORF">DEBURN_LOCUS4147</name>
</gene>
<protein>
    <submittedName>
        <fullName evidence="2">11341_t:CDS:1</fullName>
    </submittedName>
</protein>